<keyword evidence="1" id="KW-0732">Signal</keyword>
<protein>
    <recommendedName>
        <fullName evidence="4">Ig-like domain-containing protein</fullName>
    </recommendedName>
</protein>
<dbReference type="RefSeq" id="WP_397024640.1">
    <property type="nucleotide sequence ID" value="NZ_JBITMB010000008.1"/>
</dbReference>
<dbReference type="PROSITE" id="PS51318">
    <property type="entry name" value="TAT"/>
    <property type="match status" value="1"/>
</dbReference>
<evidence type="ECO:0000313" key="3">
    <source>
        <dbReference type="Proteomes" id="UP001612928"/>
    </source>
</evidence>
<keyword evidence="3" id="KW-1185">Reference proteome</keyword>
<dbReference type="Proteomes" id="UP001612928">
    <property type="component" value="Unassembled WGS sequence"/>
</dbReference>
<feature type="chain" id="PRO_5046009643" description="Ig-like domain-containing protein" evidence="1">
    <location>
        <begin position="35"/>
        <end position="473"/>
    </location>
</feature>
<sequence length="473" mass="50181">MKSSSPLARRAAAFGASAAMLAGLIGLVATPAQAATAATASASKAKPKVSVSTPTTADRSYVGACPAKVSFSAKIKVKLTGRTTLAYRWLHGDGSASKVKTIKLSGKGTKYVKVSQSNTFGEDVEGWEALQVLSPRKVTSKRSHFSVTCAESKVIDEDQLSNRFRVSARAWASPSTYVGSCTPGNKVHFGGVIKVNKPAWVKYRWILNGEVVDYGKTKVWSSKRVGFGISPRESQRGYAKLEVLRPGHAVSNRAYYKVVCQDEAPAPRVSVSGLVTATNHETCAVSAHANVSSTARGRVEYAWKLNGRIVKTDDVWFRHGGTRNVQLDEQALSGYATKGGRITLTVSGPRNTDSITQSYAACEAPKPKVSVSSVTVAGQRNDMCADNRGPGVDFQATLTSTGPATVKYYWVINGKREHETLERQVNGSLNVTWGIGGTHGASETSGSVALVVVSPNEAASGSTTFTATCPPKA</sequence>
<gene>
    <name evidence="2" type="ORF">ACIBP5_30890</name>
</gene>
<dbReference type="InterPro" id="IPR006311">
    <property type="entry name" value="TAT_signal"/>
</dbReference>
<evidence type="ECO:0000313" key="2">
    <source>
        <dbReference type="EMBL" id="MFI7444400.1"/>
    </source>
</evidence>
<reference evidence="2 3" key="1">
    <citation type="submission" date="2024-10" db="EMBL/GenBank/DDBJ databases">
        <title>The Natural Products Discovery Center: Release of the First 8490 Sequenced Strains for Exploring Actinobacteria Biosynthetic Diversity.</title>
        <authorList>
            <person name="Kalkreuter E."/>
            <person name="Kautsar S.A."/>
            <person name="Yang D."/>
            <person name="Bader C.D."/>
            <person name="Teijaro C.N."/>
            <person name="Fluegel L."/>
            <person name="Davis C.M."/>
            <person name="Simpson J.R."/>
            <person name="Lauterbach L."/>
            <person name="Steele A.D."/>
            <person name="Gui C."/>
            <person name="Meng S."/>
            <person name="Li G."/>
            <person name="Viehrig K."/>
            <person name="Ye F."/>
            <person name="Su P."/>
            <person name="Kiefer A.F."/>
            <person name="Nichols A."/>
            <person name="Cepeda A.J."/>
            <person name="Yan W."/>
            <person name="Fan B."/>
            <person name="Jiang Y."/>
            <person name="Adhikari A."/>
            <person name="Zheng C.-J."/>
            <person name="Schuster L."/>
            <person name="Cowan T.M."/>
            <person name="Smanski M.J."/>
            <person name="Chevrette M.G."/>
            <person name="De Carvalho L.P.S."/>
            <person name="Shen B."/>
        </authorList>
    </citation>
    <scope>NUCLEOTIDE SEQUENCE [LARGE SCALE GENOMIC DNA]</scope>
    <source>
        <strain evidence="2 3">NPDC049503</strain>
    </source>
</reference>
<dbReference type="EMBL" id="JBITMB010000008">
    <property type="protein sequence ID" value="MFI7444400.1"/>
    <property type="molecule type" value="Genomic_DNA"/>
</dbReference>
<accession>A0ABW8ACD1</accession>
<comment type="caution">
    <text evidence="2">The sequence shown here is derived from an EMBL/GenBank/DDBJ whole genome shotgun (WGS) entry which is preliminary data.</text>
</comment>
<feature type="signal peptide" evidence="1">
    <location>
        <begin position="1"/>
        <end position="34"/>
    </location>
</feature>
<proteinExistence type="predicted"/>
<organism evidence="2 3">
    <name type="scientific">Nonomuraea indica</name>
    <dbReference type="NCBI Taxonomy" id="1581193"/>
    <lineage>
        <taxon>Bacteria</taxon>
        <taxon>Bacillati</taxon>
        <taxon>Actinomycetota</taxon>
        <taxon>Actinomycetes</taxon>
        <taxon>Streptosporangiales</taxon>
        <taxon>Streptosporangiaceae</taxon>
        <taxon>Nonomuraea</taxon>
    </lineage>
</organism>
<name>A0ABW8ACD1_9ACTN</name>
<evidence type="ECO:0008006" key="4">
    <source>
        <dbReference type="Google" id="ProtNLM"/>
    </source>
</evidence>
<evidence type="ECO:0000256" key="1">
    <source>
        <dbReference type="SAM" id="SignalP"/>
    </source>
</evidence>